<dbReference type="Proteomes" id="UP000198867">
    <property type="component" value="Unassembled WGS sequence"/>
</dbReference>
<name>A0A1I5CDQ4_9MICO</name>
<dbReference type="SUPFAM" id="SSF109854">
    <property type="entry name" value="DinB/YfiT-like putative metalloenzymes"/>
    <property type="match status" value="1"/>
</dbReference>
<accession>A0A1I5CDQ4</accession>
<gene>
    <name evidence="2" type="ORF">SAMN05216219_2366</name>
</gene>
<evidence type="ECO:0000259" key="1">
    <source>
        <dbReference type="Pfam" id="PF12867"/>
    </source>
</evidence>
<dbReference type="InterPro" id="IPR024775">
    <property type="entry name" value="DinB-like"/>
</dbReference>
<protein>
    <recommendedName>
        <fullName evidence="1">DinB-like domain-containing protein</fullName>
    </recommendedName>
</protein>
<keyword evidence="3" id="KW-1185">Reference proteome</keyword>
<proteinExistence type="predicted"/>
<dbReference type="STRING" id="995034.SAMN05216219_2366"/>
<dbReference type="Gene3D" id="1.20.120.450">
    <property type="entry name" value="dinb family like domain"/>
    <property type="match status" value="1"/>
</dbReference>
<evidence type="ECO:0000313" key="3">
    <source>
        <dbReference type="Proteomes" id="UP000198867"/>
    </source>
</evidence>
<sequence length="172" mass="19401">MAIEPDTKNWTWVLERRCPACGFDAHAVAFQDLPALLRDNIAFWPGVLERPDVAVRPDDSTWSPLEYAAHVRDVFHVFSGRLNLMLAEHNPEFENWDQDAAALAGRYGEQDPLQIRDELAEAGTALADAFERVPIEAASRTARRSDGSHFTVETLGRYVLHDVVHHRWDVAG</sequence>
<feature type="domain" description="DinB-like" evidence="1">
    <location>
        <begin position="54"/>
        <end position="167"/>
    </location>
</feature>
<dbReference type="AlphaFoldDB" id="A0A1I5CDQ4"/>
<dbReference type="OrthoDB" id="3376896at2"/>
<evidence type="ECO:0000313" key="2">
    <source>
        <dbReference type="EMBL" id="SFN85139.1"/>
    </source>
</evidence>
<reference evidence="3" key="1">
    <citation type="submission" date="2016-10" db="EMBL/GenBank/DDBJ databases">
        <authorList>
            <person name="Varghese N."/>
            <person name="Submissions S."/>
        </authorList>
    </citation>
    <scope>NUCLEOTIDE SEQUENCE [LARGE SCALE GENOMIC DNA]</scope>
    <source>
        <strain evidence="3">CGMCC 1.11101</strain>
    </source>
</reference>
<dbReference type="Pfam" id="PF12867">
    <property type="entry name" value="DinB_2"/>
    <property type="match status" value="1"/>
</dbReference>
<dbReference type="EMBL" id="FOVM01000006">
    <property type="protein sequence ID" value="SFN85139.1"/>
    <property type="molecule type" value="Genomic_DNA"/>
</dbReference>
<dbReference type="InterPro" id="IPR034660">
    <property type="entry name" value="DinB/YfiT-like"/>
</dbReference>
<organism evidence="2 3">
    <name type="scientific">Mycetocola miduiensis</name>
    <dbReference type="NCBI Taxonomy" id="995034"/>
    <lineage>
        <taxon>Bacteria</taxon>
        <taxon>Bacillati</taxon>
        <taxon>Actinomycetota</taxon>
        <taxon>Actinomycetes</taxon>
        <taxon>Micrococcales</taxon>
        <taxon>Microbacteriaceae</taxon>
        <taxon>Mycetocola</taxon>
    </lineage>
</organism>
<dbReference type="RefSeq" id="WP_090711667.1">
    <property type="nucleotide sequence ID" value="NZ_FOVM01000006.1"/>
</dbReference>